<keyword evidence="2" id="KW-1185">Reference proteome</keyword>
<name>A0A8J2IZP4_9HEXA</name>
<feature type="non-terminal residue" evidence="1">
    <location>
        <position position="103"/>
    </location>
</feature>
<sequence length="103" mass="11572">MALLRDLQKDVKANRKSLKLLDKIASDSHLIKVAVNAQIKKVEALEKKVEAVETRLDAEVVHLKNELCQQKYIMYQSSCIITGLKITKSSSHGTIDKAIRDVL</sequence>
<accession>A0A8J2IZP4</accession>
<protein>
    <submittedName>
        <fullName evidence="1">Uncharacterized protein</fullName>
    </submittedName>
</protein>
<proteinExistence type="predicted"/>
<evidence type="ECO:0000313" key="2">
    <source>
        <dbReference type="Proteomes" id="UP000708208"/>
    </source>
</evidence>
<reference evidence="1" key="1">
    <citation type="submission" date="2021-06" db="EMBL/GenBank/DDBJ databases">
        <authorList>
            <person name="Hodson N. C."/>
            <person name="Mongue J. A."/>
            <person name="Jaron S. K."/>
        </authorList>
    </citation>
    <scope>NUCLEOTIDE SEQUENCE</scope>
</reference>
<dbReference type="Proteomes" id="UP000708208">
    <property type="component" value="Unassembled WGS sequence"/>
</dbReference>
<comment type="caution">
    <text evidence="1">The sequence shown here is derived from an EMBL/GenBank/DDBJ whole genome shotgun (WGS) entry which is preliminary data.</text>
</comment>
<dbReference type="AlphaFoldDB" id="A0A8J2IZP4"/>
<dbReference type="EMBL" id="CAJVCH010005619">
    <property type="protein sequence ID" value="CAG7658565.1"/>
    <property type="molecule type" value="Genomic_DNA"/>
</dbReference>
<evidence type="ECO:0000313" key="1">
    <source>
        <dbReference type="EMBL" id="CAG7658565.1"/>
    </source>
</evidence>
<organism evidence="1 2">
    <name type="scientific">Allacma fusca</name>
    <dbReference type="NCBI Taxonomy" id="39272"/>
    <lineage>
        <taxon>Eukaryota</taxon>
        <taxon>Metazoa</taxon>
        <taxon>Ecdysozoa</taxon>
        <taxon>Arthropoda</taxon>
        <taxon>Hexapoda</taxon>
        <taxon>Collembola</taxon>
        <taxon>Symphypleona</taxon>
        <taxon>Sminthuridae</taxon>
        <taxon>Allacma</taxon>
    </lineage>
</organism>
<gene>
    <name evidence="1" type="ORF">AFUS01_LOCUS1016</name>
</gene>